<reference evidence="2" key="1">
    <citation type="journal article" date="2014" name="Front. Microbiol.">
        <title>High frequency of phylogenetically diverse reductive dehalogenase-homologous genes in deep subseafloor sedimentary metagenomes.</title>
        <authorList>
            <person name="Kawai M."/>
            <person name="Futagami T."/>
            <person name="Toyoda A."/>
            <person name="Takaki Y."/>
            <person name="Nishi S."/>
            <person name="Hori S."/>
            <person name="Arai W."/>
            <person name="Tsubouchi T."/>
            <person name="Morono Y."/>
            <person name="Uchiyama I."/>
            <person name="Ito T."/>
            <person name="Fujiyama A."/>
            <person name="Inagaki F."/>
            <person name="Takami H."/>
        </authorList>
    </citation>
    <scope>NUCLEOTIDE SEQUENCE</scope>
    <source>
        <strain evidence="2">Expedition CK06-06</strain>
    </source>
</reference>
<protein>
    <submittedName>
        <fullName evidence="2">Uncharacterized protein</fullName>
    </submittedName>
</protein>
<organism evidence="2">
    <name type="scientific">marine sediment metagenome</name>
    <dbReference type="NCBI Taxonomy" id="412755"/>
    <lineage>
        <taxon>unclassified sequences</taxon>
        <taxon>metagenomes</taxon>
        <taxon>ecological metagenomes</taxon>
    </lineage>
</organism>
<evidence type="ECO:0000313" key="2">
    <source>
        <dbReference type="EMBL" id="GAF67401.1"/>
    </source>
</evidence>
<sequence length="222" mass="24211">MSTELVPQDITGGPLAKEGEFDNIVTGGDYLPRLSLCSAKSDACAEGKIAINHYGLMKDDAIVDLGLEVDLVFISWRSKAVQSGDDFIICYTPDFDAGGVVTNPLFKKIMAQAGVRDSGAMYGPEFLVYVPAANTFATLHMNSKTSRREAKNIKPLLGKAATLKSKLIDPPNSKFKWQGIVTIPCSSPLEVPDEAVIRDEWTKFQNPPENEVEVATDDDRAR</sequence>
<name>X0RWL2_9ZZZZ</name>
<proteinExistence type="predicted"/>
<accession>X0RWL2</accession>
<feature type="region of interest" description="Disordered" evidence="1">
    <location>
        <begin position="201"/>
        <end position="222"/>
    </location>
</feature>
<dbReference type="EMBL" id="BARS01008816">
    <property type="protein sequence ID" value="GAF67401.1"/>
    <property type="molecule type" value="Genomic_DNA"/>
</dbReference>
<dbReference type="AlphaFoldDB" id="X0RWL2"/>
<gene>
    <name evidence="2" type="ORF">S01H1_16726</name>
</gene>
<evidence type="ECO:0000256" key="1">
    <source>
        <dbReference type="SAM" id="MobiDB-lite"/>
    </source>
</evidence>
<comment type="caution">
    <text evidence="2">The sequence shown here is derived from an EMBL/GenBank/DDBJ whole genome shotgun (WGS) entry which is preliminary data.</text>
</comment>